<sequence length="344" mass="38421">MTKYREKAPLDWSNLSFSYMDTGTRYRAWYRSGQWQAAMTSDNTITLPEGSQALNYGQQCFEGLKAYTTVDDRVVLFRPDLNYQRLNRSARRLMMQEVPERVFMEGLERVVRDNFAYVPPYGYGASLYMRPLYLGVGDNLGLKSAEDFLFTVYCSPVGPYYKDGFKPISLMVSSYDRAAPRGTGHVKVGGNYAGGMLASQEAREAGFGEAIFLDAATRSYVDEVGTSNFFAFTSDGTLVTPRSPSILESITRISLLEVARSMGFKVEERPIAIEELADFEEAGCCGTAAVITPIASINQGPLNYQYGDGVNAGPRTLQLYERLLDIQLGKDQEFAHWLHPVPMD</sequence>
<dbReference type="AlphaFoldDB" id="A0A7W7Y5W4"/>
<evidence type="ECO:0000256" key="15">
    <source>
        <dbReference type="RuleBase" id="RU004516"/>
    </source>
</evidence>
<evidence type="ECO:0000313" key="17">
    <source>
        <dbReference type="EMBL" id="MBB5022676.1"/>
    </source>
</evidence>
<dbReference type="PIRSF" id="PIRSF006468">
    <property type="entry name" value="BCAT1"/>
    <property type="match status" value="1"/>
</dbReference>
<comment type="catalytic activity">
    <reaction evidence="10 16">
        <text>L-valine + 2-oxoglutarate = 3-methyl-2-oxobutanoate + L-glutamate</text>
        <dbReference type="Rhea" id="RHEA:24813"/>
        <dbReference type="ChEBI" id="CHEBI:11851"/>
        <dbReference type="ChEBI" id="CHEBI:16810"/>
        <dbReference type="ChEBI" id="CHEBI:29985"/>
        <dbReference type="ChEBI" id="CHEBI:57762"/>
        <dbReference type="EC" id="2.6.1.42"/>
    </reaction>
</comment>
<keyword evidence="18" id="KW-1185">Reference proteome</keyword>
<keyword evidence="16" id="KW-0100">Branched-chain amino acid biosynthesis</keyword>
<evidence type="ECO:0000256" key="3">
    <source>
        <dbReference type="ARBA" id="ARBA00004824"/>
    </source>
</evidence>
<evidence type="ECO:0000256" key="11">
    <source>
        <dbReference type="ARBA" id="ARBA00048798"/>
    </source>
</evidence>
<comment type="function">
    <text evidence="2">Acts on leucine, isoleucine and valine.</text>
</comment>
<evidence type="ECO:0000256" key="14">
    <source>
        <dbReference type="RuleBase" id="RU004106"/>
    </source>
</evidence>
<dbReference type="FunFam" id="3.30.470.10:FF:000004">
    <property type="entry name" value="Branched-chain-amino-acid aminotransferase"/>
    <property type="match status" value="1"/>
</dbReference>
<dbReference type="NCBIfam" id="TIGR01123">
    <property type="entry name" value="ilvE_II"/>
    <property type="match status" value="1"/>
</dbReference>
<dbReference type="Pfam" id="PF01063">
    <property type="entry name" value="Aminotran_4"/>
    <property type="match status" value="1"/>
</dbReference>
<evidence type="ECO:0000256" key="1">
    <source>
        <dbReference type="ARBA" id="ARBA00001933"/>
    </source>
</evidence>
<dbReference type="Gene3D" id="3.20.10.10">
    <property type="entry name" value="D-amino Acid Aminotransferase, subunit A, domain 2"/>
    <property type="match status" value="1"/>
</dbReference>
<keyword evidence="9 15" id="KW-0663">Pyridoxal phosphate</keyword>
<evidence type="ECO:0000256" key="6">
    <source>
        <dbReference type="ARBA" id="ARBA00009320"/>
    </source>
</evidence>
<evidence type="ECO:0000313" key="18">
    <source>
        <dbReference type="Proteomes" id="UP000528322"/>
    </source>
</evidence>
<dbReference type="UniPathway" id="UPA00049">
    <property type="reaction ID" value="UER00062"/>
</dbReference>
<dbReference type="PROSITE" id="PS00770">
    <property type="entry name" value="AA_TRANSFER_CLASS_4"/>
    <property type="match status" value="1"/>
</dbReference>
<dbReference type="PANTHER" id="PTHR42825">
    <property type="entry name" value="AMINO ACID AMINOTRANSFERASE"/>
    <property type="match status" value="1"/>
</dbReference>
<dbReference type="SUPFAM" id="SSF56752">
    <property type="entry name" value="D-aminoacid aminotransferase-like PLP-dependent enzymes"/>
    <property type="match status" value="1"/>
</dbReference>
<dbReference type="EMBL" id="JACHID010000014">
    <property type="protein sequence ID" value="MBB5022676.1"/>
    <property type="molecule type" value="Genomic_DNA"/>
</dbReference>
<dbReference type="RefSeq" id="WP_183733627.1">
    <property type="nucleotide sequence ID" value="NZ_JACHID010000014.1"/>
</dbReference>
<keyword evidence="8 16" id="KW-0808">Transferase</keyword>
<dbReference type="Gene3D" id="3.30.470.10">
    <property type="match status" value="1"/>
</dbReference>
<proteinExistence type="inferred from homology"/>
<dbReference type="PANTHER" id="PTHR42825:SF7">
    <property type="entry name" value="BRANCHED-CHAIN-AMINO-ACID AMINOTRANSFERASE"/>
    <property type="match status" value="1"/>
</dbReference>
<comment type="pathway">
    <text evidence="3">Amino-acid biosynthesis; L-isoleucine biosynthesis; L-isoleucine from 2-oxobutanoate: step 4/4.</text>
</comment>
<dbReference type="InterPro" id="IPR001544">
    <property type="entry name" value="Aminotrans_IV"/>
</dbReference>
<evidence type="ECO:0000256" key="10">
    <source>
        <dbReference type="ARBA" id="ARBA00048212"/>
    </source>
</evidence>
<dbReference type="EC" id="2.6.1.42" evidence="16"/>
<evidence type="ECO:0000256" key="9">
    <source>
        <dbReference type="ARBA" id="ARBA00022898"/>
    </source>
</evidence>
<dbReference type="InterPro" id="IPR033939">
    <property type="entry name" value="BCAT_family"/>
</dbReference>
<dbReference type="Proteomes" id="UP000528322">
    <property type="component" value="Unassembled WGS sequence"/>
</dbReference>
<name>A0A7W7Y5W4_9BACT</name>
<dbReference type="CDD" id="cd01557">
    <property type="entry name" value="BCAT_beta_family"/>
    <property type="match status" value="1"/>
</dbReference>
<dbReference type="InterPro" id="IPR005786">
    <property type="entry name" value="B_amino_transII"/>
</dbReference>
<dbReference type="InterPro" id="IPR043132">
    <property type="entry name" value="BCAT-like_C"/>
</dbReference>
<evidence type="ECO:0000256" key="7">
    <source>
        <dbReference type="ARBA" id="ARBA00022576"/>
    </source>
</evidence>
<keyword evidence="7 16" id="KW-0032">Aminotransferase</keyword>
<dbReference type="GO" id="GO:0009097">
    <property type="term" value="P:isoleucine biosynthetic process"/>
    <property type="evidence" value="ECO:0007669"/>
    <property type="project" value="UniProtKB-UniPathway"/>
</dbReference>
<dbReference type="GO" id="GO:0009099">
    <property type="term" value="P:L-valine biosynthetic process"/>
    <property type="evidence" value="ECO:0007669"/>
    <property type="project" value="UniProtKB-UniPathway"/>
</dbReference>
<evidence type="ECO:0000256" key="8">
    <source>
        <dbReference type="ARBA" id="ARBA00022679"/>
    </source>
</evidence>
<dbReference type="UniPathway" id="UPA00047">
    <property type="reaction ID" value="UER00058"/>
</dbReference>
<comment type="similarity">
    <text evidence="6 14">Belongs to the class-IV pyridoxal-phosphate-dependent aminotransferase family.</text>
</comment>
<comment type="cofactor">
    <cofactor evidence="1 15">
        <name>pyridoxal 5'-phosphate</name>
        <dbReference type="ChEBI" id="CHEBI:597326"/>
    </cofactor>
</comment>
<evidence type="ECO:0000256" key="12">
    <source>
        <dbReference type="ARBA" id="ARBA00049229"/>
    </source>
</evidence>
<dbReference type="GO" id="GO:0009098">
    <property type="term" value="P:L-leucine biosynthetic process"/>
    <property type="evidence" value="ECO:0007669"/>
    <property type="project" value="UniProtKB-UniPathway"/>
</dbReference>
<evidence type="ECO:0000256" key="2">
    <source>
        <dbReference type="ARBA" id="ARBA00003109"/>
    </source>
</evidence>
<protein>
    <recommendedName>
        <fullName evidence="16">Branched-chain-amino-acid aminotransferase</fullName>
        <ecNumber evidence="16">2.6.1.42</ecNumber>
    </recommendedName>
</protein>
<comment type="pathway">
    <text evidence="5">Amino-acid biosynthesis; L-leucine biosynthesis; L-leucine from 3-methyl-2-oxobutanoate: step 4/4.</text>
</comment>
<comment type="pathway">
    <text evidence="4">Amino-acid biosynthesis; L-valine biosynthesis; L-valine from pyruvate: step 4/4.</text>
</comment>
<dbReference type="InterPro" id="IPR018300">
    <property type="entry name" value="Aminotrans_IV_CS"/>
</dbReference>
<organism evidence="17 18">
    <name type="scientific">Desulfurispira natronophila</name>
    <dbReference type="NCBI Taxonomy" id="682562"/>
    <lineage>
        <taxon>Bacteria</taxon>
        <taxon>Pseudomonadati</taxon>
        <taxon>Chrysiogenota</taxon>
        <taxon>Chrysiogenia</taxon>
        <taxon>Chrysiogenales</taxon>
        <taxon>Chrysiogenaceae</taxon>
        <taxon>Desulfurispira</taxon>
    </lineage>
</organism>
<comment type="catalytic activity">
    <reaction evidence="11 16">
        <text>L-isoleucine + 2-oxoglutarate = (S)-3-methyl-2-oxopentanoate + L-glutamate</text>
        <dbReference type="Rhea" id="RHEA:24801"/>
        <dbReference type="ChEBI" id="CHEBI:16810"/>
        <dbReference type="ChEBI" id="CHEBI:29985"/>
        <dbReference type="ChEBI" id="CHEBI:35146"/>
        <dbReference type="ChEBI" id="CHEBI:58045"/>
        <dbReference type="EC" id="2.6.1.42"/>
    </reaction>
</comment>
<dbReference type="GO" id="GO:0004084">
    <property type="term" value="F:branched-chain-amino-acid transaminase activity"/>
    <property type="evidence" value="ECO:0007669"/>
    <property type="project" value="UniProtKB-EC"/>
</dbReference>
<dbReference type="UniPathway" id="UPA00048">
    <property type="reaction ID" value="UER00073"/>
</dbReference>
<reference evidence="17 18" key="1">
    <citation type="submission" date="2020-08" db="EMBL/GenBank/DDBJ databases">
        <title>Genomic Encyclopedia of Type Strains, Phase IV (KMG-IV): sequencing the most valuable type-strain genomes for metagenomic binning, comparative biology and taxonomic classification.</title>
        <authorList>
            <person name="Goeker M."/>
        </authorList>
    </citation>
    <scope>NUCLEOTIDE SEQUENCE [LARGE SCALE GENOMIC DNA]</scope>
    <source>
        <strain evidence="17 18">DSM 22071</strain>
    </source>
</reference>
<evidence type="ECO:0000256" key="13">
    <source>
        <dbReference type="PIRSR" id="PIRSR006468-1"/>
    </source>
</evidence>
<accession>A0A7W7Y5W4</accession>
<dbReference type="InterPro" id="IPR036038">
    <property type="entry name" value="Aminotransferase-like"/>
</dbReference>
<evidence type="ECO:0000256" key="16">
    <source>
        <dbReference type="RuleBase" id="RU004517"/>
    </source>
</evidence>
<keyword evidence="16" id="KW-0028">Amino-acid biosynthesis</keyword>
<comment type="caution">
    <text evidence="17">The sequence shown here is derived from an EMBL/GenBank/DDBJ whole genome shotgun (WGS) entry which is preliminary data.</text>
</comment>
<dbReference type="NCBIfam" id="NF009897">
    <property type="entry name" value="PRK13357.1"/>
    <property type="match status" value="1"/>
</dbReference>
<comment type="catalytic activity">
    <reaction evidence="12 16">
        <text>L-leucine + 2-oxoglutarate = 4-methyl-2-oxopentanoate + L-glutamate</text>
        <dbReference type="Rhea" id="RHEA:18321"/>
        <dbReference type="ChEBI" id="CHEBI:16810"/>
        <dbReference type="ChEBI" id="CHEBI:17865"/>
        <dbReference type="ChEBI" id="CHEBI:29985"/>
        <dbReference type="ChEBI" id="CHEBI:57427"/>
        <dbReference type="EC" id="2.6.1.42"/>
    </reaction>
</comment>
<feature type="modified residue" description="N6-(pyridoxal phosphate)lysine" evidence="13">
    <location>
        <position position="187"/>
    </location>
</feature>
<gene>
    <name evidence="17" type="ORF">HNR37_002015</name>
</gene>
<dbReference type="InterPro" id="IPR043131">
    <property type="entry name" value="BCAT-like_N"/>
</dbReference>
<evidence type="ECO:0000256" key="4">
    <source>
        <dbReference type="ARBA" id="ARBA00004931"/>
    </source>
</evidence>
<evidence type="ECO:0000256" key="5">
    <source>
        <dbReference type="ARBA" id="ARBA00005072"/>
    </source>
</evidence>